<gene>
    <name evidence="3" type="ORF">DFR39_10323</name>
</gene>
<organism evidence="3 4">
    <name type="scientific">Roseateles asaccharophilus</name>
    <dbReference type="NCBI Taxonomy" id="582607"/>
    <lineage>
        <taxon>Bacteria</taxon>
        <taxon>Pseudomonadati</taxon>
        <taxon>Pseudomonadota</taxon>
        <taxon>Betaproteobacteria</taxon>
        <taxon>Burkholderiales</taxon>
        <taxon>Sphaerotilaceae</taxon>
        <taxon>Roseateles</taxon>
    </lineage>
</organism>
<name>A0A4R6NBR9_9BURK</name>
<evidence type="ECO:0000256" key="2">
    <source>
        <dbReference type="SAM" id="SignalP"/>
    </source>
</evidence>
<keyword evidence="2" id="KW-0732">Signal</keyword>
<dbReference type="InterPro" id="IPR042100">
    <property type="entry name" value="Bug_dom1"/>
</dbReference>
<evidence type="ECO:0000313" key="3">
    <source>
        <dbReference type="EMBL" id="TDP11100.1"/>
    </source>
</evidence>
<proteinExistence type="inferred from homology"/>
<dbReference type="EMBL" id="SNXE01000003">
    <property type="protein sequence ID" value="TDP11100.1"/>
    <property type="molecule type" value="Genomic_DNA"/>
</dbReference>
<feature type="chain" id="PRO_5020407668" evidence="2">
    <location>
        <begin position="25"/>
        <end position="326"/>
    </location>
</feature>
<protein>
    <submittedName>
        <fullName evidence="3">Tripartite-type tricarboxylate transporter receptor subunit TctC</fullName>
    </submittedName>
</protein>
<evidence type="ECO:0000313" key="4">
    <source>
        <dbReference type="Proteomes" id="UP000295357"/>
    </source>
</evidence>
<dbReference type="Gene3D" id="3.40.190.150">
    <property type="entry name" value="Bordetella uptake gene, domain 1"/>
    <property type="match status" value="1"/>
</dbReference>
<comment type="caution">
    <text evidence="3">The sequence shown here is derived from an EMBL/GenBank/DDBJ whole genome shotgun (WGS) entry which is preliminary data.</text>
</comment>
<keyword evidence="3" id="KW-0675">Receptor</keyword>
<dbReference type="PANTHER" id="PTHR42928">
    <property type="entry name" value="TRICARBOXYLATE-BINDING PROTEIN"/>
    <property type="match status" value="1"/>
</dbReference>
<dbReference type="Gene3D" id="3.40.190.10">
    <property type="entry name" value="Periplasmic binding protein-like II"/>
    <property type="match status" value="1"/>
</dbReference>
<dbReference type="AlphaFoldDB" id="A0A4R6NBR9"/>
<dbReference type="PANTHER" id="PTHR42928:SF5">
    <property type="entry name" value="BLR1237 PROTEIN"/>
    <property type="match status" value="1"/>
</dbReference>
<reference evidence="3 4" key="1">
    <citation type="submission" date="2019-03" db="EMBL/GenBank/DDBJ databases">
        <title>Genomic Encyclopedia of Type Strains, Phase IV (KMG-IV): sequencing the most valuable type-strain genomes for metagenomic binning, comparative biology and taxonomic classification.</title>
        <authorList>
            <person name="Goeker M."/>
        </authorList>
    </citation>
    <scope>NUCLEOTIDE SEQUENCE [LARGE SCALE GENOMIC DNA]</scope>
    <source>
        <strain evidence="3 4">DSM 25082</strain>
    </source>
</reference>
<dbReference type="SUPFAM" id="SSF53850">
    <property type="entry name" value="Periplasmic binding protein-like II"/>
    <property type="match status" value="1"/>
</dbReference>
<keyword evidence="4" id="KW-1185">Reference proteome</keyword>
<dbReference type="Proteomes" id="UP000295357">
    <property type="component" value="Unassembled WGS sequence"/>
</dbReference>
<dbReference type="RefSeq" id="WP_246030745.1">
    <property type="nucleotide sequence ID" value="NZ_JAUFPJ010000010.1"/>
</dbReference>
<feature type="signal peptide" evidence="2">
    <location>
        <begin position="1"/>
        <end position="24"/>
    </location>
</feature>
<dbReference type="InterPro" id="IPR005064">
    <property type="entry name" value="BUG"/>
</dbReference>
<dbReference type="Pfam" id="PF03401">
    <property type="entry name" value="TctC"/>
    <property type="match status" value="1"/>
</dbReference>
<comment type="similarity">
    <text evidence="1">Belongs to the UPF0065 (bug) family.</text>
</comment>
<evidence type="ECO:0000256" key="1">
    <source>
        <dbReference type="ARBA" id="ARBA00006987"/>
    </source>
</evidence>
<dbReference type="PIRSF" id="PIRSF017082">
    <property type="entry name" value="YflP"/>
    <property type="match status" value="1"/>
</dbReference>
<accession>A0A4R6NBR9</accession>
<sequence length="326" mass="33908">MTMNTLLGALVAATLSLFGSAALAQSDSFPGKKPISLVVGYAAGGSVDLVARTVAPELAKRLGQQVIVENAAGAGGTLGALKVVNAPADGHTLLLGSTSEVGINALTAKKPRYNALNDLAPVGMIGNQPLVLVTTPRTPLASAAAFKDFVAARPGKLSYASSGIGTPLHLAGELLKHEAQLFMLHIPYRGAAPMVTDLLGGQVDFAVFVLSSALPHIQEGRMQAIGVTTAKRSPAAPNIPALAETKAFAGVDIGVWFGLFAPAKTPAPIQAQLQKELREVLRQPEVVAKLQTAGLTLTPDLDGRKFVRSEIDRFAKIVQFAKIETD</sequence>